<reference evidence="1 2" key="1">
    <citation type="journal article" date="2021" name="Environ. Microbiol.">
        <title>Gene family expansions and transcriptome signatures uncover fungal adaptations to wood decay.</title>
        <authorList>
            <person name="Hage H."/>
            <person name="Miyauchi S."/>
            <person name="Viragh M."/>
            <person name="Drula E."/>
            <person name="Min B."/>
            <person name="Chaduli D."/>
            <person name="Navarro D."/>
            <person name="Favel A."/>
            <person name="Norest M."/>
            <person name="Lesage-Meessen L."/>
            <person name="Balint B."/>
            <person name="Merenyi Z."/>
            <person name="de Eugenio L."/>
            <person name="Morin E."/>
            <person name="Martinez A.T."/>
            <person name="Baldrian P."/>
            <person name="Stursova M."/>
            <person name="Martinez M.J."/>
            <person name="Novotny C."/>
            <person name="Magnuson J.K."/>
            <person name="Spatafora J.W."/>
            <person name="Maurice S."/>
            <person name="Pangilinan J."/>
            <person name="Andreopoulos W."/>
            <person name="LaButti K."/>
            <person name="Hundley H."/>
            <person name="Na H."/>
            <person name="Kuo A."/>
            <person name="Barry K."/>
            <person name="Lipzen A."/>
            <person name="Henrissat B."/>
            <person name="Riley R."/>
            <person name="Ahrendt S."/>
            <person name="Nagy L.G."/>
            <person name="Grigoriev I.V."/>
            <person name="Martin F."/>
            <person name="Rosso M.N."/>
        </authorList>
    </citation>
    <scope>NUCLEOTIDE SEQUENCE [LARGE SCALE GENOMIC DNA]</scope>
    <source>
        <strain evidence="1 2">CIRM-BRFM 1785</strain>
    </source>
</reference>
<gene>
    <name evidence="1" type="ORF">C8Q71DRAFT_572154</name>
</gene>
<proteinExistence type="predicted"/>
<evidence type="ECO:0000313" key="2">
    <source>
        <dbReference type="Proteomes" id="UP000814176"/>
    </source>
</evidence>
<name>A0ABQ8KJL9_9APHY</name>
<accession>A0ABQ8KJL9</accession>
<dbReference type="GeneID" id="72000175"/>
<protein>
    <submittedName>
        <fullName evidence="1">Uncharacterized protein</fullName>
    </submittedName>
</protein>
<comment type="caution">
    <text evidence="1">The sequence shown here is derived from an EMBL/GenBank/DDBJ whole genome shotgun (WGS) entry which is preliminary data.</text>
</comment>
<evidence type="ECO:0000313" key="1">
    <source>
        <dbReference type="EMBL" id="KAH9838000.1"/>
    </source>
</evidence>
<dbReference type="Proteomes" id="UP000814176">
    <property type="component" value="Unassembled WGS sequence"/>
</dbReference>
<dbReference type="EMBL" id="JADCUA010000008">
    <property type="protein sequence ID" value="KAH9838000.1"/>
    <property type="molecule type" value="Genomic_DNA"/>
</dbReference>
<sequence>MVADLADIFATHLNLAEIDKLDHDMDVDSGSETSESEIDVTMEVSASSHRRARYDGVMTLIPAAFSKHQKIRFQGRQTNRVGVPMRVLVDHVLPVSLLRDGDESVAIFEESKYDRILVRIRWIGCDEDSKMIPIRDGMGEPINLRTLAEDVAQFCLDCMRVRLQRSGVNDSEYPTIGNVTFYQLYLVGLYSTDGSEWDVEIQR</sequence>
<keyword evidence="2" id="KW-1185">Reference proteome</keyword>
<organism evidence="1 2">
    <name type="scientific">Rhodofomes roseus</name>
    <dbReference type="NCBI Taxonomy" id="34475"/>
    <lineage>
        <taxon>Eukaryota</taxon>
        <taxon>Fungi</taxon>
        <taxon>Dikarya</taxon>
        <taxon>Basidiomycota</taxon>
        <taxon>Agaricomycotina</taxon>
        <taxon>Agaricomycetes</taxon>
        <taxon>Polyporales</taxon>
        <taxon>Rhodofomes</taxon>
    </lineage>
</organism>
<dbReference type="RefSeq" id="XP_047780038.1">
    <property type="nucleotide sequence ID" value="XM_047919443.1"/>
</dbReference>